<dbReference type="Proteomes" id="UP000053593">
    <property type="component" value="Unassembled WGS sequence"/>
</dbReference>
<gene>
    <name evidence="1" type="ORF">GYMLUDRAFT_62166</name>
</gene>
<accession>A0A0D0BMI7</accession>
<evidence type="ECO:0000313" key="1">
    <source>
        <dbReference type="EMBL" id="KIK56096.1"/>
    </source>
</evidence>
<sequence>MKQSFRPTSPEPLPSLRRTSEWDTVSLLGRGKGQTEDQVSLQRKTCLVTQKYTQNVKSNSSKLFAHTTAKDRKISGNAEIFMGPTPKSVLDSIQTAESKSHDSLNMPDGAQTFDKDFELPTSTMQNEDNNDVNKELSLYVDAIQSECIGFIKLYDNLFTVEGWNKATGMGTNKWSHFEVTTDLSGEHRMLCSCHLGSLSCFHKRYFKLHGQDDSKTTQSHVNEGICPHVILFTKERMDYDGE</sequence>
<protein>
    <submittedName>
        <fullName evidence="1">Uncharacterized protein</fullName>
    </submittedName>
</protein>
<dbReference type="EMBL" id="KN834800">
    <property type="protein sequence ID" value="KIK56096.1"/>
    <property type="molecule type" value="Genomic_DNA"/>
</dbReference>
<evidence type="ECO:0000313" key="2">
    <source>
        <dbReference type="Proteomes" id="UP000053593"/>
    </source>
</evidence>
<keyword evidence="2" id="KW-1185">Reference proteome</keyword>
<reference evidence="1 2" key="1">
    <citation type="submission" date="2014-04" db="EMBL/GenBank/DDBJ databases">
        <title>Evolutionary Origins and Diversification of the Mycorrhizal Mutualists.</title>
        <authorList>
            <consortium name="DOE Joint Genome Institute"/>
            <consortium name="Mycorrhizal Genomics Consortium"/>
            <person name="Kohler A."/>
            <person name="Kuo A."/>
            <person name="Nagy L.G."/>
            <person name="Floudas D."/>
            <person name="Copeland A."/>
            <person name="Barry K.W."/>
            <person name="Cichocki N."/>
            <person name="Veneault-Fourrey C."/>
            <person name="LaButti K."/>
            <person name="Lindquist E.A."/>
            <person name="Lipzen A."/>
            <person name="Lundell T."/>
            <person name="Morin E."/>
            <person name="Murat C."/>
            <person name="Riley R."/>
            <person name="Ohm R."/>
            <person name="Sun H."/>
            <person name="Tunlid A."/>
            <person name="Henrissat B."/>
            <person name="Grigoriev I.V."/>
            <person name="Hibbett D.S."/>
            <person name="Martin F."/>
        </authorList>
    </citation>
    <scope>NUCLEOTIDE SEQUENCE [LARGE SCALE GENOMIC DNA]</scope>
    <source>
        <strain evidence="1 2">FD-317 M1</strain>
    </source>
</reference>
<dbReference type="HOGENOM" id="CLU_1147309_0_0_1"/>
<organism evidence="1 2">
    <name type="scientific">Collybiopsis luxurians FD-317 M1</name>
    <dbReference type="NCBI Taxonomy" id="944289"/>
    <lineage>
        <taxon>Eukaryota</taxon>
        <taxon>Fungi</taxon>
        <taxon>Dikarya</taxon>
        <taxon>Basidiomycota</taxon>
        <taxon>Agaricomycotina</taxon>
        <taxon>Agaricomycetes</taxon>
        <taxon>Agaricomycetidae</taxon>
        <taxon>Agaricales</taxon>
        <taxon>Marasmiineae</taxon>
        <taxon>Omphalotaceae</taxon>
        <taxon>Collybiopsis</taxon>
        <taxon>Collybiopsis luxurians</taxon>
    </lineage>
</organism>
<name>A0A0D0BMI7_9AGAR</name>
<dbReference type="AlphaFoldDB" id="A0A0D0BMI7"/>
<proteinExistence type="predicted"/>